<proteinExistence type="predicted"/>
<accession>A0ABD3HWQ5</accession>
<dbReference type="EMBL" id="JBJQOH010000003">
    <property type="protein sequence ID" value="KAL3693769.1"/>
    <property type="molecule type" value="Genomic_DNA"/>
</dbReference>
<feature type="region of interest" description="Disordered" evidence="1">
    <location>
        <begin position="20"/>
        <end position="55"/>
    </location>
</feature>
<evidence type="ECO:0000313" key="3">
    <source>
        <dbReference type="Proteomes" id="UP001633002"/>
    </source>
</evidence>
<evidence type="ECO:0000313" key="2">
    <source>
        <dbReference type="EMBL" id="KAL3693769.1"/>
    </source>
</evidence>
<keyword evidence="3" id="KW-1185">Reference proteome</keyword>
<name>A0ABD3HWQ5_9MARC</name>
<reference evidence="2 3" key="1">
    <citation type="submission" date="2024-09" db="EMBL/GenBank/DDBJ databases">
        <title>Chromosome-scale assembly of Riccia sorocarpa.</title>
        <authorList>
            <person name="Paukszto L."/>
        </authorList>
    </citation>
    <scope>NUCLEOTIDE SEQUENCE [LARGE SCALE GENOMIC DNA]</scope>
    <source>
        <strain evidence="2">LP-2024</strain>
        <tissue evidence="2">Aerial parts of the thallus</tissue>
    </source>
</reference>
<comment type="caution">
    <text evidence="2">The sequence shown here is derived from an EMBL/GenBank/DDBJ whole genome shotgun (WGS) entry which is preliminary data.</text>
</comment>
<organism evidence="2 3">
    <name type="scientific">Riccia sorocarpa</name>
    <dbReference type="NCBI Taxonomy" id="122646"/>
    <lineage>
        <taxon>Eukaryota</taxon>
        <taxon>Viridiplantae</taxon>
        <taxon>Streptophyta</taxon>
        <taxon>Embryophyta</taxon>
        <taxon>Marchantiophyta</taxon>
        <taxon>Marchantiopsida</taxon>
        <taxon>Marchantiidae</taxon>
        <taxon>Marchantiales</taxon>
        <taxon>Ricciaceae</taxon>
        <taxon>Riccia</taxon>
    </lineage>
</organism>
<sequence>MPGPDHLNTVNELIKRSKDYKKTSSKIFKANQRANEANEEQKKGEERAKQLEKEKTSLDARMKELEEKMDTISKEKTVLIEDGKKKDKKIKNLQVQWIDRQEVKDKEGMFLRTSKLISTNVRIPSRANASGIGLDMKRDFCAPRDNRNLTDGRTGTVVLFLPHP</sequence>
<dbReference type="Proteomes" id="UP001633002">
    <property type="component" value="Unassembled WGS sequence"/>
</dbReference>
<protein>
    <submittedName>
        <fullName evidence="2">Uncharacterized protein</fullName>
    </submittedName>
</protein>
<evidence type="ECO:0000256" key="1">
    <source>
        <dbReference type="SAM" id="MobiDB-lite"/>
    </source>
</evidence>
<feature type="compositionally biased region" description="Basic and acidic residues" evidence="1">
    <location>
        <begin position="39"/>
        <end position="55"/>
    </location>
</feature>
<gene>
    <name evidence="2" type="ORF">R1sor_007420</name>
</gene>
<dbReference type="AlphaFoldDB" id="A0ABD3HWQ5"/>